<comment type="subcellular location">
    <subcellularLocation>
        <location evidence="1">Membrane</location>
        <topology evidence="1">Single-pass membrane protein</topology>
    </subcellularLocation>
</comment>
<dbReference type="CDD" id="cd20323">
    <property type="entry name" value="FXYD_FXYD5"/>
    <property type="match status" value="1"/>
</dbReference>
<feature type="transmembrane region" description="Helical" evidence="8">
    <location>
        <begin position="172"/>
        <end position="194"/>
    </location>
</feature>
<keyword evidence="12" id="KW-1185">Reference proteome</keyword>
<feature type="chain" id="PRO_5040294822" description="FXYD domain-containing ion transport regulator" evidence="10">
    <location>
        <begin position="38"/>
        <end position="212"/>
    </location>
</feature>
<evidence type="ECO:0000256" key="8">
    <source>
        <dbReference type="RuleBase" id="RU364131"/>
    </source>
</evidence>
<feature type="compositionally biased region" description="Polar residues" evidence="9">
    <location>
        <begin position="88"/>
        <end position="103"/>
    </location>
</feature>
<dbReference type="Pfam" id="PF02038">
    <property type="entry name" value="ATP1G1_PLM_MAT8"/>
    <property type="match status" value="1"/>
</dbReference>
<keyword evidence="3 8" id="KW-0813">Transport</keyword>
<dbReference type="InterPro" id="IPR000272">
    <property type="entry name" value="Ion-transport_regulator_FXYD"/>
</dbReference>
<sequence length="212" mass="23379">MRLRMNLWAAAPHRMETKIHLVSLTVFLFVVFKVSRAQTPSTADQMEPVSSVMENIQTVETIGSLDLSRVTRDVADSPPKTEGATKRPVSSSSPANVSKTSPAATEKTPKPQPELTSTQASTTTSSRSITGKTTTEKTTTEKTTTKDTHRAANWDPKWDEAFSYDYESLRHAGLAIAAVLFIMGIMVITCGKVCRPPKCRNRSSKSYRVDQR</sequence>
<dbReference type="Gene3D" id="1.20.5.780">
    <property type="entry name" value="Single helix bin"/>
    <property type="match status" value="1"/>
</dbReference>
<dbReference type="AlphaFoldDB" id="A0A9N7TR55"/>
<evidence type="ECO:0000256" key="7">
    <source>
        <dbReference type="ARBA" id="ARBA00023136"/>
    </source>
</evidence>
<reference evidence="11" key="1">
    <citation type="submission" date="2020-03" db="EMBL/GenBank/DDBJ databases">
        <authorList>
            <person name="Weist P."/>
        </authorList>
    </citation>
    <scope>NUCLEOTIDE SEQUENCE</scope>
</reference>
<keyword evidence="4 8" id="KW-0812">Transmembrane</keyword>
<dbReference type="PROSITE" id="PS01310">
    <property type="entry name" value="FXYD"/>
    <property type="match status" value="1"/>
</dbReference>
<feature type="region of interest" description="Disordered" evidence="9">
    <location>
        <begin position="69"/>
        <end position="149"/>
    </location>
</feature>
<protein>
    <recommendedName>
        <fullName evidence="8">FXYD domain-containing ion transport regulator</fullName>
    </recommendedName>
</protein>
<evidence type="ECO:0000256" key="5">
    <source>
        <dbReference type="ARBA" id="ARBA00022989"/>
    </source>
</evidence>
<name>A0A9N7TR55_PLEPL</name>
<comment type="similarity">
    <text evidence="2 8">Belongs to the FXYD family.</text>
</comment>
<evidence type="ECO:0000256" key="3">
    <source>
        <dbReference type="ARBA" id="ARBA00022448"/>
    </source>
</evidence>
<proteinExistence type="inferred from homology"/>
<dbReference type="GO" id="GO:0016020">
    <property type="term" value="C:membrane"/>
    <property type="evidence" value="ECO:0007669"/>
    <property type="project" value="UniProtKB-SubCell"/>
</dbReference>
<keyword evidence="6 8" id="KW-0406">Ion transport</keyword>
<dbReference type="GO" id="GO:0006811">
    <property type="term" value="P:monoatomic ion transport"/>
    <property type="evidence" value="ECO:0007669"/>
    <property type="project" value="UniProtKB-KW"/>
</dbReference>
<evidence type="ECO:0000313" key="11">
    <source>
        <dbReference type="EMBL" id="CAB1416798.1"/>
    </source>
</evidence>
<keyword evidence="5 8" id="KW-1133">Transmembrane helix</keyword>
<keyword evidence="10" id="KW-0732">Signal</keyword>
<dbReference type="InterPro" id="IPR047297">
    <property type="entry name" value="FXYD_motif"/>
</dbReference>
<organism evidence="11 12">
    <name type="scientific">Pleuronectes platessa</name>
    <name type="common">European plaice</name>
    <dbReference type="NCBI Taxonomy" id="8262"/>
    <lineage>
        <taxon>Eukaryota</taxon>
        <taxon>Metazoa</taxon>
        <taxon>Chordata</taxon>
        <taxon>Craniata</taxon>
        <taxon>Vertebrata</taxon>
        <taxon>Euteleostomi</taxon>
        <taxon>Actinopterygii</taxon>
        <taxon>Neopterygii</taxon>
        <taxon>Teleostei</taxon>
        <taxon>Neoteleostei</taxon>
        <taxon>Acanthomorphata</taxon>
        <taxon>Carangaria</taxon>
        <taxon>Pleuronectiformes</taxon>
        <taxon>Pleuronectoidei</taxon>
        <taxon>Pleuronectidae</taxon>
        <taxon>Pleuronectes</taxon>
    </lineage>
</organism>
<dbReference type="GO" id="GO:0017080">
    <property type="term" value="F:sodium channel regulator activity"/>
    <property type="evidence" value="ECO:0007669"/>
    <property type="project" value="TreeGrafter"/>
</dbReference>
<evidence type="ECO:0000256" key="4">
    <source>
        <dbReference type="ARBA" id="ARBA00022692"/>
    </source>
</evidence>
<keyword evidence="7 8" id="KW-0472">Membrane</keyword>
<accession>A0A9N7TR55</accession>
<feature type="compositionally biased region" description="Low complexity" evidence="9">
    <location>
        <begin position="116"/>
        <end position="133"/>
    </location>
</feature>
<dbReference type="PANTHER" id="PTHR14132:SF23">
    <property type="entry name" value="FXYD DOMAIN-CONTAINING ION TRANSPORT REGULATOR"/>
    <property type="match status" value="1"/>
</dbReference>
<gene>
    <name evidence="11" type="ORF">PLEPLA_LOCUS4589</name>
</gene>
<evidence type="ECO:0000256" key="1">
    <source>
        <dbReference type="ARBA" id="ARBA00004167"/>
    </source>
</evidence>
<evidence type="ECO:0000256" key="10">
    <source>
        <dbReference type="SAM" id="SignalP"/>
    </source>
</evidence>
<evidence type="ECO:0000313" key="12">
    <source>
        <dbReference type="Proteomes" id="UP001153269"/>
    </source>
</evidence>
<evidence type="ECO:0000256" key="6">
    <source>
        <dbReference type="ARBA" id="ARBA00023065"/>
    </source>
</evidence>
<dbReference type="EMBL" id="CADEAL010000225">
    <property type="protein sequence ID" value="CAB1416798.1"/>
    <property type="molecule type" value="Genomic_DNA"/>
</dbReference>
<feature type="compositionally biased region" description="Basic and acidic residues" evidence="9">
    <location>
        <begin position="134"/>
        <end position="149"/>
    </location>
</feature>
<evidence type="ECO:0000256" key="2">
    <source>
        <dbReference type="ARBA" id="ARBA00005948"/>
    </source>
</evidence>
<comment type="caution">
    <text evidence="11">The sequence shown here is derived from an EMBL/GenBank/DDBJ whole genome shotgun (WGS) entry which is preliminary data.</text>
</comment>
<feature type="signal peptide" evidence="10">
    <location>
        <begin position="1"/>
        <end position="37"/>
    </location>
</feature>
<dbReference type="Proteomes" id="UP001153269">
    <property type="component" value="Unassembled WGS sequence"/>
</dbReference>
<dbReference type="GO" id="GO:0043269">
    <property type="term" value="P:regulation of monoatomic ion transport"/>
    <property type="evidence" value="ECO:0007669"/>
    <property type="project" value="InterPro"/>
</dbReference>
<evidence type="ECO:0000256" key="9">
    <source>
        <dbReference type="SAM" id="MobiDB-lite"/>
    </source>
</evidence>
<dbReference type="PANTHER" id="PTHR14132">
    <property type="entry name" value="SODIUM/POTASSIUM-TRANSPORTING ATPASE SUBUNIT GAMMA"/>
    <property type="match status" value="1"/>
</dbReference>